<evidence type="ECO:0000256" key="2">
    <source>
        <dbReference type="ARBA" id="ARBA00001604"/>
    </source>
</evidence>
<keyword evidence="16" id="KW-0472">Membrane</keyword>
<dbReference type="InterPro" id="IPR003187">
    <property type="entry name" value="PLipase_A1"/>
</dbReference>
<keyword evidence="14 20" id="KW-0442">Lipid degradation</keyword>
<evidence type="ECO:0000256" key="16">
    <source>
        <dbReference type="ARBA" id="ARBA00023136"/>
    </source>
</evidence>
<keyword evidence="22" id="KW-1185">Reference proteome</keyword>
<evidence type="ECO:0000256" key="10">
    <source>
        <dbReference type="ARBA" id="ARBA00022723"/>
    </source>
</evidence>
<dbReference type="EC" id="3.1.1.4" evidence="6 20"/>
<protein>
    <recommendedName>
        <fullName evidence="7 20">Phospholipase A1</fullName>
        <ecNumber evidence="5 20">3.1.1.32</ecNumber>
        <ecNumber evidence="6 20">3.1.1.4</ecNumber>
    </recommendedName>
    <alternativeName>
        <fullName evidence="20">Phosphatidylcholine 1-acylhydrolase</fullName>
    </alternativeName>
</protein>
<evidence type="ECO:0000313" key="21">
    <source>
        <dbReference type="EMBL" id="RUO25837.1"/>
    </source>
</evidence>
<keyword evidence="11 20" id="KW-0732">Signal</keyword>
<dbReference type="PANTHER" id="PTHR40457">
    <property type="entry name" value="PHOSPHOLIPASE A1"/>
    <property type="match status" value="1"/>
</dbReference>
<evidence type="ECO:0000256" key="13">
    <source>
        <dbReference type="ARBA" id="ARBA00022837"/>
    </source>
</evidence>
<evidence type="ECO:0000256" key="4">
    <source>
        <dbReference type="ARBA" id="ARBA00011702"/>
    </source>
</evidence>
<sequence length="298" mass="34556">MPACKITVVSLFLVTSVSIAGQDEEHPEIIVPDIESRVEARVQAELESAENPYVITPHRPNYVLPAKFSTRRNESSFDDIPDSDIINSVEFKMQFSFKYPLTTSLFGSKHSIWFAYTQQSFWQAYNNQASRPFRETNYEPEVFIAFDLDFEVLGIDPKYLNISLNHQSNGRSEPTSRSWNRVMAEVIFEYDNLAFSVRPWWRIPESSDDDDNPDIYSYLGYGDLTAVYSWDQYSVDVMLRNNLHRSNNRGAIQVGFTFPLWNRFKGYVQYFNGYGESLVDYNYHNQSLGVGIILTSWL</sequence>
<feature type="binding site" description="in dimeric form" evidence="19">
    <location>
        <position position="176"/>
    </location>
    <ligand>
        <name>Ca(2+)</name>
        <dbReference type="ChEBI" id="CHEBI:29108"/>
        <label>1</label>
    </ligand>
</feature>
<feature type="active site" description="Proton acceptor" evidence="18">
    <location>
        <position position="166"/>
    </location>
</feature>
<evidence type="ECO:0000313" key="22">
    <source>
        <dbReference type="Proteomes" id="UP000288293"/>
    </source>
</evidence>
<dbReference type="GO" id="GO:0009279">
    <property type="term" value="C:cell outer membrane"/>
    <property type="evidence" value="ECO:0007669"/>
    <property type="project" value="UniProtKB-SubCell"/>
</dbReference>
<comment type="catalytic activity">
    <reaction evidence="2 20">
        <text>a 1,2-diacyl-sn-glycero-3-phosphocholine + H2O = a 1-acyl-sn-glycero-3-phosphocholine + a fatty acid + H(+)</text>
        <dbReference type="Rhea" id="RHEA:15801"/>
        <dbReference type="ChEBI" id="CHEBI:15377"/>
        <dbReference type="ChEBI" id="CHEBI:15378"/>
        <dbReference type="ChEBI" id="CHEBI:28868"/>
        <dbReference type="ChEBI" id="CHEBI:57643"/>
        <dbReference type="ChEBI" id="CHEBI:58168"/>
        <dbReference type="EC" id="3.1.1.4"/>
    </reaction>
</comment>
<dbReference type="SUPFAM" id="SSF56931">
    <property type="entry name" value="Outer membrane phospholipase A (OMPLA)"/>
    <property type="match status" value="1"/>
</dbReference>
<keyword evidence="8" id="KW-1134">Transmembrane beta strand</keyword>
<keyword evidence="13 19" id="KW-0106">Calcium</keyword>
<dbReference type="CDD" id="cd00541">
    <property type="entry name" value="OMPLA"/>
    <property type="match status" value="1"/>
</dbReference>
<evidence type="ECO:0000256" key="14">
    <source>
        <dbReference type="ARBA" id="ARBA00022963"/>
    </source>
</evidence>
<evidence type="ECO:0000256" key="18">
    <source>
        <dbReference type="PIRSR" id="PIRSR603187-1"/>
    </source>
</evidence>
<feature type="active site" description="Nucleophile" evidence="18">
    <location>
        <position position="168"/>
    </location>
</feature>
<feature type="chain" id="PRO_5019615361" description="Phospholipase A1" evidence="20">
    <location>
        <begin position="21"/>
        <end position="298"/>
    </location>
</feature>
<evidence type="ECO:0000256" key="19">
    <source>
        <dbReference type="PIRSR" id="PIRSR603187-2"/>
    </source>
</evidence>
<feature type="binding site" description="in dimeric form" evidence="19">
    <location>
        <position position="211"/>
    </location>
    <ligand>
        <name>Ca(2+)</name>
        <dbReference type="ChEBI" id="CHEBI:29108"/>
        <label>1</label>
    </ligand>
</feature>
<evidence type="ECO:0000256" key="15">
    <source>
        <dbReference type="ARBA" id="ARBA00023098"/>
    </source>
</evidence>
<keyword evidence="12 20" id="KW-0378">Hydrolase</keyword>
<feature type="binding site" description="in dimeric form" evidence="19">
    <location>
        <position position="130"/>
    </location>
    <ligand>
        <name>Ca(2+)</name>
        <dbReference type="ChEBI" id="CHEBI:29108"/>
        <label>1</label>
    </ligand>
</feature>
<dbReference type="Pfam" id="PF02253">
    <property type="entry name" value="PLA1"/>
    <property type="match status" value="1"/>
</dbReference>
<feature type="binding site" description="in dimeric form" evidence="19">
    <location>
        <position position="171"/>
    </location>
    <ligand>
        <name>Ca(2+)</name>
        <dbReference type="ChEBI" id="CHEBI:29108"/>
        <label>1</label>
    </ligand>
</feature>
<proteinExistence type="inferred from homology"/>
<dbReference type="GO" id="GO:0005509">
    <property type="term" value="F:calcium ion binding"/>
    <property type="evidence" value="ECO:0007669"/>
    <property type="project" value="TreeGrafter"/>
</dbReference>
<dbReference type="Gene3D" id="2.40.230.10">
    <property type="entry name" value="Phospholipase A1"/>
    <property type="match status" value="1"/>
</dbReference>
<evidence type="ECO:0000256" key="1">
    <source>
        <dbReference type="ARBA" id="ARBA00000111"/>
    </source>
</evidence>
<dbReference type="GO" id="GO:0008970">
    <property type="term" value="F:phospholipase A1 activity"/>
    <property type="evidence" value="ECO:0007669"/>
    <property type="project" value="UniProtKB-EC"/>
</dbReference>
<evidence type="ECO:0000256" key="6">
    <source>
        <dbReference type="ARBA" id="ARBA00013278"/>
    </source>
</evidence>
<keyword evidence="15 20" id="KW-0443">Lipid metabolism</keyword>
<evidence type="ECO:0000256" key="17">
    <source>
        <dbReference type="ARBA" id="ARBA00023237"/>
    </source>
</evidence>
<evidence type="ECO:0000256" key="12">
    <source>
        <dbReference type="ARBA" id="ARBA00022801"/>
    </source>
</evidence>
<dbReference type="GO" id="GO:0004623">
    <property type="term" value="F:phospholipase A2 activity"/>
    <property type="evidence" value="ECO:0007669"/>
    <property type="project" value="UniProtKB-EC"/>
</dbReference>
<comment type="subunit">
    <text evidence="4 20">Homodimer; dimerization is reversible, and the dimeric form is the active one.</text>
</comment>
<evidence type="ECO:0000256" key="20">
    <source>
        <dbReference type="RuleBase" id="RU366027"/>
    </source>
</evidence>
<comment type="function">
    <text evidence="20">Hydrolysis of phosphatidylcholine with phospholipase A2 (EC 3.1.1.4) and phospholipase A1 (EC 3.1.1.32) activities.</text>
</comment>
<dbReference type="EMBL" id="PIPL01000001">
    <property type="protein sequence ID" value="RUO25837.1"/>
    <property type="molecule type" value="Genomic_DNA"/>
</dbReference>
<organism evidence="21 22">
    <name type="scientific">Aliidiomarina minuta</name>
    <dbReference type="NCBI Taxonomy" id="880057"/>
    <lineage>
        <taxon>Bacteria</taxon>
        <taxon>Pseudomonadati</taxon>
        <taxon>Pseudomonadota</taxon>
        <taxon>Gammaproteobacteria</taxon>
        <taxon>Alteromonadales</taxon>
        <taxon>Idiomarinaceae</taxon>
        <taxon>Aliidiomarina</taxon>
    </lineage>
</organism>
<keyword evidence="9" id="KW-0812">Transmembrane</keyword>
<keyword evidence="10 19" id="KW-0479">Metal-binding</keyword>
<name>A0A432W6Z2_9GAMM</name>
<comment type="cofactor">
    <cofactor evidence="20">
        <name>Ca(2+)</name>
        <dbReference type="ChEBI" id="CHEBI:29108"/>
    </cofactor>
    <text evidence="20">Binds 1 Ca(2+) ion per monomer. In the dimeric form the Ca(2+) is bound by different amino acids with binding of each Ca(2+) shared with ligands coming from each monomer. The Ca(2+) ion may have a role in catalysis.</text>
</comment>
<comment type="similarity">
    <text evidence="3 20">Belongs to the phospholipase A1 family.</text>
</comment>
<dbReference type="OrthoDB" id="188433at2"/>
<gene>
    <name evidence="21" type="ORF">CWE09_03655</name>
</gene>
<evidence type="ECO:0000256" key="5">
    <source>
        <dbReference type="ARBA" id="ARBA00013179"/>
    </source>
</evidence>
<dbReference type="Proteomes" id="UP000288293">
    <property type="component" value="Unassembled WGS sequence"/>
</dbReference>
<dbReference type="PANTHER" id="PTHR40457:SF1">
    <property type="entry name" value="PHOSPHOLIPASE A1"/>
    <property type="match status" value="1"/>
</dbReference>
<dbReference type="GO" id="GO:0016042">
    <property type="term" value="P:lipid catabolic process"/>
    <property type="evidence" value="ECO:0007669"/>
    <property type="project" value="UniProtKB-KW"/>
</dbReference>
<evidence type="ECO:0000256" key="11">
    <source>
        <dbReference type="ARBA" id="ARBA00022729"/>
    </source>
</evidence>
<evidence type="ECO:0000256" key="3">
    <source>
        <dbReference type="ARBA" id="ARBA00010525"/>
    </source>
</evidence>
<comment type="catalytic activity">
    <reaction evidence="1 20">
        <text>a 1,2-diacyl-sn-glycero-3-phosphocholine + H2O = a 2-acyl-sn-glycero-3-phosphocholine + a fatty acid + H(+)</text>
        <dbReference type="Rhea" id="RHEA:18689"/>
        <dbReference type="ChEBI" id="CHEBI:15377"/>
        <dbReference type="ChEBI" id="CHEBI:15378"/>
        <dbReference type="ChEBI" id="CHEBI:28868"/>
        <dbReference type="ChEBI" id="CHEBI:57643"/>
        <dbReference type="ChEBI" id="CHEBI:57875"/>
        <dbReference type="EC" id="3.1.1.32"/>
    </reaction>
</comment>
<reference evidence="21 22" key="1">
    <citation type="journal article" date="2011" name="Front. Microbiol.">
        <title>Genomic signatures of strain selection and enhancement in Bacillus atrophaeus var. globigii, a historical biowarfare simulant.</title>
        <authorList>
            <person name="Gibbons H.S."/>
            <person name="Broomall S.M."/>
            <person name="McNew L.A."/>
            <person name="Daligault H."/>
            <person name="Chapman C."/>
            <person name="Bruce D."/>
            <person name="Karavis M."/>
            <person name="Krepps M."/>
            <person name="McGregor P.A."/>
            <person name="Hong C."/>
            <person name="Park K.H."/>
            <person name="Akmal A."/>
            <person name="Feldman A."/>
            <person name="Lin J.S."/>
            <person name="Chang W.E."/>
            <person name="Higgs B.W."/>
            <person name="Demirev P."/>
            <person name="Lindquist J."/>
            <person name="Liem A."/>
            <person name="Fochler E."/>
            <person name="Read T.D."/>
            <person name="Tapia R."/>
            <person name="Johnson S."/>
            <person name="Bishop-Lilly K.A."/>
            <person name="Detter C."/>
            <person name="Han C."/>
            <person name="Sozhamannan S."/>
            <person name="Rosenzweig C.N."/>
            <person name="Skowronski E.W."/>
        </authorList>
    </citation>
    <scope>NUCLEOTIDE SEQUENCE [LARGE SCALE GENOMIC DNA]</scope>
    <source>
        <strain evidence="21 22">MLST1</strain>
    </source>
</reference>
<dbReference type="PRINTS" id="PR01486">
    <property type="entry name" value="PHPHLIPASEA1"/>
</dbReference>
<accession>A0A432W6Z2</accession>
<comment type="caution">
    <text evidence="21">The sequence shown here is derived from an EMBL/GenBank/DDBJ whole genome shotgun (WGS) entry which is preliminary data.</text>
</comment>
<evidence type="ECO:0000256" key="9">
    <source>
        <dbReference type="ARBA" id="ARBA00022692"/>
    </source>
</evidence>
<feature type="signal peptide" evidence="20">
    <location>
        <begin position="1"/>
        <end position="20"/>
    </location>
</feature>
<dbReference type="RefSeq" id="WP_126802655.1">
    <property type="nucleotide sequence ID" value="NZ_PIPL01000001.1"/>
</dbReference>
<dbReference type="InterPro" id="IPR036541">
    <property type="entry name" value="PLipase_A1_sf"/>
</dbReference>
<dbReference type="AlphaFoldDB" id="A0A432W6Z2"/>
<keyword evidence="17 20" id="KW-0998">Cell outer membrane</keyword>
<evidence type="ECO:0000256" key="7">
    <source>
        <dbReference type="ARBA" id="ARBA00021726"/>
    </source>
</evidence>
<dbReference type="EC" id="3.1.1.32" evidence="5 20"/>
<comment type="subcellular location">
    <subcellularLocation>
        <location evidence="20">Cell outer membrane</location>
        <topology evidence="20">Multi-pass membrane protein</topology>
    </subcellularLocation>
    <text evidence="20">One of the very few enzymes located there.</text>
</comment>
<evidence type="ECO:0000256" key="8">
    <source>
        <dbReference type="ARBA" id="ARBA00022452"/>
    </source>
</evidence>